<evidence type="ECO:0000313" key="9">
    <source>
        <dbReference type="Proteomes" id="UP000244224"/>
    </source>
</evidence>
<dbReference type="AlphaFoldDB" id="A0A2T6AVR3"/>
<sequence length="329" mass="35854">MQVDLGVFAHNEAAGIAAMVARLKAQVVPHIDLRILVLANGCTDDTVARALAAGAEVADLPEGGKSRTWNRFVHDLSRPGAGVLIFADADILLPEPDALARLVNALQARPGLHVMNSRPVKDIVADPQGLGWQDRLIAMAGGTLDDWQTAICGQLYAMPAACARLRWLPAGLPVEDGFLRAMVLTDDLTAPEDLSRIGGADVWHIYESERSLAGLIRHQVRIVIGSALNMAAFGALRGMAPVARRAALQQAARDQGWLRRIARSRLPRWPDGFVPLHFLVKRSRNLLGQPRRLLRPKGVLLLIAGFGFDLIVWLIAQFRMFRGTGAGHW</sequence>
<comment type="caution">
    <text evidence="8">The sequence shown here is derived from an EMBL/GenBank/DDBJ whole genome shotgun (WGS) entry which is preliminary data.</text>
</comment>
<evidence type="ECO:0000256" key="6">
    <source>
        <dbReference type="SAM" id="Phobius"/>
    </source>
</evidence>
<keyword evidence="9" id="KW-1185">Reference proteome</keyword>
<protein>
    <submittedName>
        <fullName evidence="8">Glycosyl transferase family 2</fullName>
    </submittedName>
</protein>
<dbReference type="InterPro" id="IPR001173">
    <property type="entry name" value="Glyco_trans_2-like"/>
</dbReference>
<dbReference type="GO" id="GO:0016757">
    <property type="term" value="F:glycosyltransferase activity"/>
    <property type="evidence" value="ECO:0007669"/>
    <property type="project" value="UniProtKB-KW"/>
</dbReference>
<accession>A0A2T6AVR3</accession>
<dbReference type="PANTHER" id="PTHR43646:SF2">
    <property type="entry name" value="GLYCOSYLTRANSFERASE 2-LIKE DOMAIN-CONTAINING PROTEIN"/>
    <property type="match status" value="1"/>
</dbReference>
<keyword evidence="3" id="KW-0328">Glycosyltransferase</keyword>
<dbReference type="SUPFAM" id="SSF53448">
    <property type="entry name" value="Nucleotide-diphospho-sugar transferases"/>
    <property type="match status" value="1"/>
</dbReference>
<keyword evidence="6" id="KW-0812">Transmembrane</keyword>
<dbReference type="OrthoDB" id="9797391at2"/>
<dbReference type="EMBL" id="QBKP01000011">
    <property type="protein sequence ID" value="PTX47904.1"/>
    <property type="molecule type" value="Genomic_DNA"/>
</dbReference>
<reference evidence="8 9" key="1">
    <citation type="submission" date="2018-04" db="EMBL/GenBank/DDBJ databases">
        <title>Genomic Encyclopedia of Archaeal and Bacterial Type Strains, Phase II (KMG-II): from individual species to whole genera.</title>
        <authorList>
            <person name="Goeker M."/>
        </authorList>
    </citation>
    <scope>NUCLEOTIDE SEQUENCE [LARGE SCALE GENOMIC DNA]</scope>
    <source>
        <strain evidence="8 9">DSM 21823</strain>
    </source>
</reference>
<evidence type="ECO:0000256" key="5">
    <source>
        <dbReference type="ARBA" id="ARBA00023136"/>
    </source>
</evidence>
<dbReference type="Pfam" id="PF00535">
    <property type="entry name" value="Glycos_transf_2"/>
    <property type="match status" value="1"/>
</dbReference>
<evidence type="ECO:0000256" key="4">
    <source>
        <dbReference type="ARBA" id="ARBA00022679"/>
    </source>
</evidence>
<comment type="subcellular location">
    <subcellularLocation>
        <location evidence="1">Cell membrane</location>
    </subcellularLocation>
</comment>
<evidence type="ECO:0000313" key="8">
    <source>
        <dbReference type="EMBL" id="PTX47904.1"/>
    </source>
</evidence>
<keyword evidence="4 8" id="KW-0808">Transferase</keyword>
<evidence type="ECO:0000259" key="7">
    <source>
        <dbReference type="Pfam" id="PF00535"/>
    </source>
</evidence>
<keyword evidence="5 6" id="KW-0472">Membrane</keyword>
<dbReference type="PANTHER" id="PTHR43646">
    <property type="entry name" value="GLYCOSYLTRANSFERASE"/>
    <property type="match status" value="1"/>
</dbReference>
<dbReference type="GO" id="GO:0005886">
    <property type="term" value="C:plasma membrane"/>
    <property type="evidence" value="ECO:0007669"/>
    <property type="project" value="UniProtKB-SubCell"/>
</dbReference>
<dbReference type="InterPro" id="IPR029044">
    <property type="entry name" value="Nucleotide-diphossugar_trans"/>
</dbReference>
<evidence type="ECO:0000256" key="1">
    <source>
        <dbReference type="ARBA" id="ARBA00004236"/>
    </source>
</evidence>
<organism evidence="8 9">
    <name type="scientific">Gemmobacter caeni</name>
    <dbReference type="NCBI Taxonomy" id="589035"/>
    <lineage>
        <taxon>Bacteria</taxon>
        <taxon>Pseudomonadati</taxon>
        <taxon>Pseudomonadota</taxon>
        <taxon>Alphaproteobacteria</taxon>
        <taxon>Rhodobacterales</taxon>
        <taxon>Paracoccaceae</taxon>
        <taxon>Gemmobacter</taxon>
    </lineage>
</organism>
<gene>
    <name evidence="8" type="ORF">C8N34_11157</name>
</gene>
<keyword evidence="2" id="KW-1003">Cell membrane</keyword>
<evidence type="ECO:0000256" key="3">
    <source>
        <dbReference type="ARBA" id="ARBA00022676"/>
    </source>
</evidence>
<evidence type="ECO:0000256" key="2">
    <source>
        <dbReference type="ARBA" id="ARBA00022475"/>
    </source>
</evidence>
<feature type="transmembrane region" description="Helical" evidence="6">
    <location>
        <begin position="299"/>
        <end position="316"/>
    </location>
</feature>
<proteinExistence type="predicted"/>
<keyword evidence="6" id="KW-1133">Transmembrane helix</keyword>
<dbReference type="RefSeq" id="WP_108129704.1">
    <property type="nucleotide sequence ID" value="NZ_QBKP01000011.1"/>
</dbReference>
<name>A0A2T6AVR3_9RHOB</name>
<dbReference type="Gene3D" id="3.90.550.10">
    <property type="entry name" value="Spore Coat Polysaccharide Biosynthesis Protein SpsA, Chain A"/>
    <property type="match status" value="1"/>
</dbReference>
<dbReference type="Proteomes" id="UP000244224">
    <property type="component" value="Unassembled WGS sequence"/>
</dbReference>
<feature type="domain" description="Glycosyltransferase 2-like" evidence="7">
    <location>
        <begin position="7"/>
        <end position="126"/>
    </location>
</feature>